<evidence type="ECO:0000256" key="7">
    <source>
        <dbReference type="ARBA" id="ARBA00023242"/>
    </source>
</evidence>
<evidence type="ECO:0000256" key="4">
    <source>
        <dbReference type="ARBA" id="ARBA00023125"/>
    </source>
</evidence>
<dbReference type="GO" id="GO:0005634">
    <property type="term" value="C:nucleus"/>
    <property type="evidence" value="ECO:0007669"/>
    <property type="project" value="UniProtKB-SubCell"/>
</dbReference>
<dbReference type="PANTHER" id="PTHR47288">
    <property type="entry name" value="WUSCHEL-RELATED HOMEOBOX 9"/>
    <property type="match status" value="1"/>
</dbReference>
<keyword evidence="2" id="KW-0217">Developmental protein</keyword>
<dbReference type="CDD" id="cd00086">
    <property type="entry name" value="homeodomain"/>
    <property type="match status" value="1"/>
</dbReference>
<keyword evidence="3" id="KW-0805">Transcription regulation</keyword>
<evidence type="ECO:0000256" key="9">
    <source>
        <dbReference type="PROSITE-ProRule" id="PRU00108"/>
    </source>
</evidence>
<comment type="caution">
    <text evidence="13">The sequence shown here is derived from an EMBL/GenBank/DDBJ whole genome shotgun (WGS) entry which is preliminary data.</text>
</comment>
<evidence type="ECO:0000256" key="6">
    <source>
        <dbReference type="ARBA" id="ARBA00023163"/>
    </source>
</evidence>
<feature type="domain" description="Homeobox" evidence="12">
    <location>
        <begin position="48"/>
        <end position="113"/>
    </location>
</feature>
<dbReference type="Pfam" id="PF00046">
    <property type="entry name" value="Homeodomain"/>
    <property type="match status" value="1"/>
</dbReference>
<evidence type="ECO:0000256" key="10">
    <source>
        <dbReference type="RuleBase" id="RU000682"/>
    </source>
</evidence>
<dbReference type="GO" id="GO:0048731">
    <property type="term" value="P:system development"/>
    <property type="evidence" value="ECO:0007669"/>
    <property type="project" value="UniProtKB-ARBA"/>
</dbReference>
<keyword evidence="4 9" id="KW-0238">DNA-binding</keyword>
<feature type="compositionally biased region" description="Basic and acidic residues" evidence="11">
    <location>
        <begin position="44"/>
        <end position="53"/>
    </location>
</feature>
<keyword evidence="7 9" id="KW-0539">Nucleus</keyword>
<keyword evidence="14" id="KW-1185">Reference proteome</keyword>
<evidence type="ECO:0000256" key="5">
    <source>
        <dbReference type="ARBA" id="ARBA00023155"/>
    </source>
</evidence>
<evidence type="ECO:0000256" key="3">
    <source>
        <dbReference type="ARBA" id="ARBA00023015"/>
    </source>
</evidence>
<organism evidence="13 14">
    <name type="scientific">Nepenthes gracilis</name>
    <name type="common">Slender pitcher plant</name>
    <dbReference type="NCBI Taxonomy" id="150966"/>
    <lineage>
        <taxon>Eukaryota</taxon>
        <taxon>Viridiplantae</taxon>
        <taxon>Streptophyta</taxon>
        <taxon>Embryophyta</taxon>
        <taxon>Tracheophyta</taxon>
        <taxon>Spermatophyta</taxon>
        <taxon>Magnoliopsida</taxon>
        <taxon>eudicotyledons</taxon>
        <taxon>Gunneridae</taxon>
        <taxon>Pentapetalae</taxon>
        <taxon>Caryophyllales</taxon>
        <taxon>Nepenthaceae</taxon>
        <taxon>Nepenthes</taxon>
    </lineage>
</organism>
<dbReference type="PANTHER" id="PTHR47288:SF1">
    <property type="entry name" value="WUSCHEL-RELATED HOMEOBOX 9"/>
    <property type="match status" value="1"/>
</dbReference>
<evidence type="ECO:0000313" key="13">
    <source>
        <dbReference type="EMBL" id="GMH05484.1"/>
    </source>
</evidence>
<keyword evidence="5 9" id="KW-0371">Homeobox</keyword>
<dbReference type="Proteomes" id="UP001279734">
    <property type="component" value="Unassembled WGS sequence"/>
</dbReference>
<dbReference type="InterPro" id="IPR001356">
    <property type="entry name" value="HD"/>
</dbReference>
<dbReference type="AlphaFoldDB" id="A0AAD3S6Y8"/>
<evidence type="ECO:0000256" key="2">
    <source>
        <dbReference type="ARBA" id="ARBA00022473"/>
    </source>
</evidence>
<dbReference type="FunFam" id="1.10.10.60:FF:000118">
    <property type="entry name" value="WUSCHEL-related homeobox 11"/>
    <property type="match status" value="1"/>
</dbReference>
<dbReference type="GO" id="GO:0003700">
    <property type="term" value="F:DNA-binding transcription factor activity"/>
    <property type="evidence" value="ECO:0007669"/>
    <property type="project" value="InterPro"/>
</dbReference>
<feature type="compositionally biased region" description="Polar residues" evidence="11">
    <location>
        <begin position="25"/>
        <end position="38"/>
    </location>
</feature>
<evidence type="ECO:0000256" key="8">
    <source>
        <dbReference type="ARBA" id="ARBA00024040"/>
    </source>
</evidence>
<dbReference type="PROSITE" id="PS50071">
    <property type="entry name" value="HOMEOBOX_2"/>
    <property type="match status" value="1"/>
</dbReference>
<dbReference type="GO" id="GO:0003677">
    <property type="term" value="F:DNA binding"/>
    <property type="evidence" value="ECO:0007669"/>
    <property type="project" value="UniProtKB-UniRule"/>
</dbReference>
<dbReference type="InterPro" id="IPR009057">
    <property type="entry name" value="Homeodomain-like_sf"/>
</dbReference>
<feature type="DNA-binding region" description="Homeobox" evidence="9">
    <location>
        <begin position="50"/>
        <end position="114"/>
    </location>
</feature>
<accession>A0AAD3S6Y8</accession>
<reference evidence="13" key="1">
    <citation type="submission" date="2023-05" db="EMBL/GenBank/DDBJ databases">
        <title>Nepenthes gracilis genome sequencing.</title>
        <authorList>
            <person name="Fukushima K."/>
        </authorList>
    </citation>
    <scope>NUCLEOTIDE SEQUENCE</scope>
    <source>
        <strain evidence="13">SING2019-196</strain>
    </source>
</reference>
<gene>
    <name evidence="13" type="ORF">Nepgr_007324</name>
</gene>
<feature type="region of interest" description="Disordered" evidence="11">
    <location>
        <begin position="111"/>
        <end position="152"/>
    </location>
</feature>
<dbReference type="EMBL" id="BSYO01000005">
    <property type="protein sequence ID" value="GMH05484.1"/>
    <property type="molecule type" value="Genomic_DNA"/>
</dbReference>
<dbReference type="SMART" id="SM00389">
    <property type="entry name" value="HOX"/>
    <property type="match status" value="1"/>
</dbReference>
<evidence type="ECO:0000313" key="14">
    <source>
        <dbReference type="Proteomes" id="UP001279734"/>
    </source>
</evidence>
<sequence>MGSSNRHWPSMFKSKPHHLQRDSRSSLTSSACRVSPHSSVGAECEERSHEPKPRWNPKPEQIRVLEAIFNSGMVNPSRDEIRKIRAKLQEYGQVGDANVFYWFQNRKSRSKHKQRHLQNSKQNSPAASVDMTAATISPPSSSDKSSPKGSDSMAAEIIGSAANNMSAVDVSDSPTASVYQTYFQTTHNEYLQDPFLFPVQQKVCGIGLTAPGTGFTSQGLCLNDLNDGAADHQRVGTFSSLLLGEIVCRGSRKEDDEKLEFPQAELSFIGTNPPTTNTIAPTAVTVASLPPLRGKKCELSGSPKSMAFINDVAFQVPACPFNVRDAFGEDALLLTPSGHPVLTNEWGVTLHPLQNGAFYYLMRTSATPLFEKHGHTSDLIASEFPYQI</sequence>
<proteinExistence type="inferred from homology"/>
<dbReference type="GO" id="GO:0050793">
    <property type="term" value="P:regulation of developmental process"/>
    <property type="evidence" value="ECO:0007669"/>
    <property type="project" value="InterPro"/>
</dbReference>
<evidence type="ECO:0000259" key="12">
    <source>
        <dbReference type="PROSITE" id="PS50071"/>
    </source>
</evidence>
<name>A0AAD3S6Y8_NEPGR</name>
<protein>
    <recommendedName>
        <fullName evidence="12">Homeobox domain-containing protein</fullName>
    </recommendedName>
</protein>
<evidence type="ECO:0000256" key="11">
    <source>
        <dbReference type="SAM" id="MobiDB-lite"/>
    </source>
</evidence>
<dbReference type="Gene3D" id="1.10.10.60">
    <property type="entry name" value="Homeodomain-like"/>
    <property type="match status" value="1"/>
</dbReference>
<feature type="region of interest" description="Disordered" evidence="11">
    <location>
        <begin position="1"/>
        <end position="58"/>
    </location>
</feature>
<comment type="similarity">
    <text evidence="8">Belongs to the WUS homeobox family.</text>
</comment>
<dbReference type="SUPFAM" id="SSF46689">
    <property type="entry name" value="Homeodomain-like"/>
    <property type="match status" value="1"/>
</dbReference>
<feature type="compositionally biased region" description="Low complexity" evidence="11">
    <location>
        <begin position="137"/>
        <end position="152"/>
    </location>
</feature>
<comment type="subcellular location">
    <subcellularLocation>
        <location evidence="1 9 10">Nucleus</location>
    </subcellularLocation>
</comment>
<evidence type="ECO:0000256" key="1">
    <source>
        <dbReference type="ARBA" id="ARBA00004123"/>
    </source>
</evidence>
<keyword evidence="6" id="KW-0804">Transcription</keyword>
<dbReference type="InterPro" id="IPR044557">
    <property type="entry name" value="WOX8/9-like"/>
</dbReference>